<dbReference type="Gene3D" id="3.30.40.10">
    <property type="entry name" value="Zinc/RING finger domain, C3HC4 (zinc finger)"/>
    <property type="match status" value="1"/>
</dbReference>
<name>A0A425C9Z5_9STRA</name>
<dbReference type="VEuPathDB" id="FungiDB:DD237_007586"/>
<dbReference type="AlphaFoldDB" id="A0A425C9Z5"/>
<evidence type="ECO:0000313" key="7">
    <source>
        <dbReference type="Proteomes" id="UP000286097"/>
    </source>
</evidence>
<dbReference type="PANTHER" id="PTHR43102">
    <property type="entry name" value="SLR1143 PROTEIN"/>
    <property type="match status" value="1"/>
</dbReference>
<sequence length="791" mass="87073">MEFPVKTNFFPQVRLTTEERQRYVAIGEQSARALRSSLTTLVWKKTMEKDGVTYAQAHYIEDSSLYSPSVATEAAKKAKNELEATASACLIMSATTFAAGTIGEALEALASPVTEDYRRVMHFLYGPSFIDGVCLHTITGKDSDNGDNNAKFNSQAFTAVKWAAFDDGKAFNAAAGSPTGTDYCFLEHSGIHCSERGINSVAIGSGTDLFGFSIQESIVRDREVPSLSGAGLVRGHLHRTGILILPTDRPDVIQITFIFQTRIAEGTMSDGSGPLASSGKASVLALARQMRRRVAAVGRLYLLLERRRLSKLKHVPRADWVPDDARKICAVCVKPFALRRRKHHCRHCGEVVCSSCAPARDVDLNTATPSSTTVRICTACVVQSRTGAQGHGNYDIFVHRLRDTGPTPTFRSSTISAGSLTLADNNNAEVETRMKSMSSRSSTFSISSDSQISARLTDADYADGSISFYDYENEHIDASSSTSSIDSLSRSSIDSLSDLDALDSLASSPRSNQDEIDCQYWRYGRSSQWSDCGRPDARSTLPTCTSNLGNPESPTKLLERIRGMKSDLFTLATSYRHFSDASNFSIGSSFVNSCVDEEDVAVCRMTWSAPLSVEFKHEDSRQRTRSSYCEGTEEATNVDFINSNEQFTLLCPETLSRQWRTRTGSQVHQDAGEKFDLSLSLSSMSFVSTLSNLTILGDEEDLERRESRESKSAKVSENQVELQVLQHQFEGLDRSLTTATSQLDSFHTCKVSYQPCPVLVDPVAARHQAMYKLLMEELHEIIGLPCPGHKY</sequence>
<comment type="caution">
    <text evidence="6">The sequence shown here is derived from an EMBL/GenBank/DDBJ whole genome shotgun (WGS) entry which is preliminary data.</text>
</comment>
<keyword evidence="3" id="KW-0862">Zinc</keyword>
<dbReference type="Pfam" id="PF01363">
    <property type="entry name" value="FYVE"/>
    <property type="match status" value="1"/>
</dbReference>
<dbReference type="InterPro" id="IPR011011">
    <property type="entry name" value="Znf_FYVE_PHD"/>
</dbReference>
<evidence type="ECO:0000256" key="4">
    <source>
        <dbReference type="PROSITE-ProRule" id="PRU00091"/>
    </source>
</evidence>
<dbReference type="PROSITE" id="PS50178">
    <property type="entry name" value="ZF_FYVE"/>
    <property type="match status" value="1"/>
</dbReference>
<accession>A0A425C9Z5</accession>
<dbReference type="SMART" id="SM00064">
    <property type="entry name" value="FYVE"/>
    <property type="match status" value="1"/>
</dbReference>
<evidence type="ECO:0000256" key="3">
    <source>
        <dbReference type="ARBA" id="ARBA00022833"/>
    </source>
</evidence>
<organism evidence="6 7">
    <name type="scientific">Peronospora effusa</name>
    <dbReference type="NCBI Taxonomy" id="542832"/>
    <lineage>
        <taxon>Eukaryota</taxon>
        <taxon>Sar</taxon>
        <taxon>Stramenopiles</taxon>
        <taxon>Oomycota</taxon>
        <taxon>Peronosporomycetes</taxon>
        <taxon>Peronosporales</taxon>
        <taxon>Peronosporaceae</taxon>
        <taxon>Peronospora</taxon>
    </lineage>
</organism>
<dbReference type="InterPro" id="IPR017455">
    <property type="entry name" value="Znf_FYVE-rel"/>
</dbReference>
<reference evidence="6 7" key="1">
    <citation type="submission" date="2018-06" db="EMBL/GenBank/DDBJ databases">
        <title>Comparative genomics of downy mildews reveals potential adaptations to biotrophy.</title>
        <authorList>
            <person name="Fletcher K."/>
            <person name="Klosterman S.J."/>
            <person name="Derevnina L."/>
            <person name="Martin F."/>
            <person name="Koike S."/>
            <person name="Reyes Chin-Wo S."/>
            <person name="Mou B."/>
            <person name="Michelmore R."/>
        </authorList>
    </citation>
    <scope>NUCLEOTIDE SEQUENCE [LARGE SCALE GENOMIC DNA]</scope>
    <source>
        <strain evidence="6 7">R13</strain>
    </source>
</reference>
<dbReference type="EMBL" id="QKXF01000231">
    <property type="protein sequence ID" value="RQM13863.1"/>
    <property type="molecule type" value="Genomic_DNA"/>
</dbReference>
<dbReference type="GO" id="GO:0008270">
    <property type="term" value="F:zinc ion binding"/>
    <property type="evidence" value="ECO:0007669"/>
    <property type="project" value="UniProtKB-KW"/>
</dbReference>
<dbReference type="PANTHER" id="PTHR43102:SF2">
    <property type="entry name" value="GAF DOMAIN-CONTAINING PROTEIN"/>
    <property type="match status" value="1"/>
</dbReference>
<dbReference type="Proteomes" id="UP000286097">
    <property type="component" value="Unassembled WGS sequence"/>
</dbReference>
<evidence type="ECO:0000313" key="6">
    <source>
        <dbReference type="EMBL" id="RQM13863.1"/>
    </source>
</evidence>
<gene>
    <name evidence="6" type="ORF">DD237_007586</name>
</gene>
<keyword evidence="2 4" id="KW-0863">Zinc-finger</keyword>
<proteinExistence type="predicted"/>
<dbReference type="InterPro" id="IPR013083">
    <property type="entry name" value="Znf_RING/FYVE/PHD"/>
</dbReference>
<dbReference type="InterPro" id="IPR000306">
    <property type="entry name" value="Znf_FYVE"/>
</dbReference>
<dbReference type="SUPFAM" id="SSF57903">
    <property type="entry name" value="FYVE/PHD zinc finger"/>
    <property type="match status" value="1"/>
</dbReference>
<feature type="domain" description="FYVE-type" evidence="5">
    <location>
        <begin position="323"/>
        <end position="385"/>
    </location>
</feature>
<evidence type="ECO:0000256" key="2">
    <source>
        <dbReference type="ARBA" id="ARBA00022771"/>
    </source>
</evidence>
<evidence type="ECO:0000259" key="5">
    <source>
        <dbReference type="PROSITE" id="PS50178"/>
    </source>
</evidence>
<protein>
    <recommendedName>
        <fullName evidence="5">FYVE-type domain-containing protein</fullName>
    </recommendedName>
</protein>
<evidence type="ECO:0000256" key="1">
    <source>
        <dbReference type="ARBA" id="ARBA00022723"/>
    </source>
</evidence>
<keyword evidence="1" id="KW-0479">Metal-binding</keyword>